<evidence type="ECO:0000259" key="5">
    <source>
        <dbReference type="Pfam" id="PF00665"/>
    </source>
</evidence>
<dbReference type="InterPro" id="IPR041577">
    <property type="entry name" value="RT_RNaseH_2"/>
</dbReference>
<feature type="domain" description="Integrase zinc-binding" evidence="7">
    <location>
        <begin position="533"/>
        <end position="586"/>
    </location>
</feature>
<dbReference type="CDD" id="cd09274">
    <property type="entry name" value="RNase_HI_RT_Ty3"/>
    <property type="match status" value="1"/>
</dbReference>
<evidence type="ECO:0000256" key="3">
    <source>
        <dbReference type="ARBA" id="ARBA00039658"/>
    </source>
</evidence>
<dbReference type="Pfam" id="PF17919">
    <property type="entry name" value="RT_RNaseH_2"/>
    <property type="match status" value="1"/>
</dbReference>
<dbReference type="PANTHER" id="PTHR37984">
    <property type="entry name" value="PROTEIN CBG26694"/>
    <property type="match status" value="1"/>
</dbReference>
<dbReference type="GO" id="GO:0004523">
    <property type="term" value="F:RNA-DNA hybrid ribonuclease activity"/>
    <property type="evidence" value="ECO:0007669"/>
    <property type="project" value="UniProtKB-EC"/>
</dbReference>
<dbReference type="InterPro" id="IPR043502">
    <property type="entry name" value="DNA/RNA_pol_sf"/>
</dbReference>
<dbReference type="Gene3D" id="3.30.70.270">
    <property type="match status" value="2"/>
</dbReference>
<dbReference type="InterPro" id="IPR050951">
    <property type="entry name" value="Retrovirus_Pol_polyprotein"/>
</dbReference>
<dbReference type="FunFam" id="3.30.70.270:FF:000020">
    <property type="entry name" value="Transposon Tf2-6 polyprotein-like Protein"/>
    <property type="match status" value="1"/>
</dbReference>
<dbReference type="InterPro" id="IPR036397">
    <property type="entry name" value="RNaseH_sf"/>
</dbReference>
<sequence length="691" mass="78322">MLEKHKDGYGEIQDFTAKVRVQEGTKPIFHKPRTVPYALKEAVEKELDRLQKNNIITKVARSDWAAPIVVVPKKDKTVRMCGDYKVTVNRCILPEEYPLPNAEDLFATLSGGKVFSKLDLAFAYQQLKLDPESEQYLTINTHKGLFRFNRLAYGISTAPAIFQQTMDQILDGIDHVVCFMDDILVSAPTIGEHLVVLDKVISRLEKYGVRMKRSKCEFLQDSVEYLGYKIDAQGLHPTNSKVEAIVNAPAPTNISELRSFLGLLNHYGKFVANLSTLLHLLHQLLQADTKWNWSPQCEEAFKTCKQHLLKSKWLAHYNTEMKLRLACDASPYGVGAVISHVLPSGEEHPIAFASRTLSPSEKNYAQIEKEALSIIFGVKKFHKYLYGRKFQLLTDHKPLLAILGPKSAIPTLAALRMQRWALILLAYDYEIEYRRSSDHANADALSRLPCNSDSDSEDDRAVFQITLIDELPISASDIAEETRKDPVLSKVLDLTLGGWPTFVNDDNLCPFINKKDQLSTDQGCVLWGSRVVVPHKFQRRLLSDLHEGHPGITRMKALARSYLWWPGLDQDIQQHVGHCSPCEAVRNTPAAAPLHPWSWADTPWECIHVDYAEIDKQHFLVVVDVHSTWMEVFPTQLTTAEKTINLLRHLFASFGLVKELVSDNAPPPFTSNDFEMFLKNNGVRHIFSTFI</sequence>
<dbReference type="Proteomes" id="UP000694557">
    <property type="component" value="Unassembled WGS sequence"/>
</dbReference>
<reference evidence="8" key="2">
    <citation type="submission" date="2025-09" db="UniProtKB">
        <authorList>
            <consortium name="Ensembl"/>
        </authorList>
    </citation>
    <scope>IDENTIFICATION</scope>
</reference>
<dbReference type="GO" id="GO:0003676">
    <property type="term" value="F:nucleic acid binding"/>
    <property type="evidence" value="ECO:0007669"/>
    <property type="project" value="InterPro"/>
</dbReference>
<organism evidence="8 9">
    <name type="scientific">Oncorhynchus kisutch</name>
    <name type="common">Coho salmon</name>
    <name type="synonym">Salmo kisutch</name>
    <dbReference type="NCBI Taxonomy" id="8019"/>
    <lineage>
        <taxon>Eukaryota</taxon>
        <taxon>Metazoa</taxon>
        <taxon>Chordata</taxon>
        <taxon>Craniata</taxon>
        <taxon>Vertebrata</taxon>
        <taxon>Euteleostomi</taxon>
        <taxon>Actinopterygii</taxon>
        <taxon>Neopterygii</taxon>
        <taxon>Teleostei</taxon>
        <taxon>Protacanthopterygii</taxon>
        <taxon>Salmoniformes</taxon>
        <taxon>Salmonidae</taxon>
        <taxon>Salmoninae</taxon>
        <taxon>Oncorhynchus</taxon>
    </lineage>
</organism>
<reference evidence="8" key="1">
    <citation type="submission" date="2025-08" db="UniProtKB">
        <authorList>
            <consortium name="Ensembl"/>
        </authorList>
    </citation>
    <scope>IDENTIFICATION</scope>
</reference>
<protein>
    <recommendedName>
        <fullName evidence="3">Gypsy retrotransposon integrase-like protein 1</fullName>
        <ecNumber evidence="2">3.1.26.4</ecNumber>
    </recommendedName>
</protein>
<dbReference type="AlphaFoldDB" id="A0A8C7FXK0"/>
<dbReference type="PANTHER" id="PTHR37984:SF10">
    <property type="entry name" value="RIBONUCLEASE H"/>
    <property type="match status" value="1"/>
</dbReference>
<evidence type="ECO:0000256" key="2">
    <source>
        <dbReference type="ARBA" id="ARBA00012180"/>
    </source>
</evidence>
<proteinExistence type="inferred from homology"/>
<dbReference type="Pfam" id="PF00078">
    <property type="entry name" value="RVT_1"/>
    <property type="match status" value="1"/>
</dbReference>
<dbReference type="Gene3D" id="1.10.340.70">
    <property type="match status" value="1"/>
</dbReference>
<dbReference type="FunFam" id="1.10.340.70:FF:000003">
    <property type="entry name" value="Protein CBG25708"/>
    <property type="match status" value="1"/>
</dbReference>
<evidence type="ECO:0000259" key="6">
    <source>
        <dbReference type="Pfam" id="PF17919"/>
    </source>
</evidence>
<evidence type="ECO:0000313" key="9">
    <source>
        <dbReference type="Proteomes" id="UP000694557"/>
    </source>
</evidence>
<dbReference type="EC" id="3.1.26.4" evidence="2"/>
<dbReference type="Pfam" id="PF00665">
    <property type="entry name" value="rve"/>
    <property type="match status" value="1"/>
</dbReference>
<dbReference type="InterPro" id="IPR012337">
    <property type="entry name" value="RNaseH-like_sf"/>
</dbReference>
<evidence type="ECO:0000259" key="7">
    <source>
        <dbReference type="Pfam" id="PF17921"/>
    </source>
</evidence>
<dbReference type="GeneTree" id="ENSGT00940000166838"/>
<feature type="domain" description="Reverse transcriptase/retrotransposon-derived protein RNase H-like" evidence="6">
    <location>
        <begin position="293"/>
        <end position="391"/>
    </location>
</feature>
<evidence type="ECO:0000313" key="8">
    <source>
        <dbReference type="Ensembl" id="ENSOKIP00005034557.1"/>
    </source>
</evidence>
<dbReference type="Gene3D" id="3.30.420.10">
    <property type="entry name" value="Ribonuclease H-like superfamily/Ribonuclease H"/>
    <property type="match status" value="1"/>
</dbReference>
<dbReference type="FunFam" id="3.10.20.370:FF:000001">
    <property type="entry name" value="Retrovirus-related Pol polyprotein from transposon 17.6-like protein"/>
    <property type="match status" value="1"/>
</dbReference>
<evidence type="ECO:0000259" key="4">
    <source>
        <dbReference type="Pfam" id="PF00078"/>
    </source>
</evidence>
<accession>A0A8C7FXK0</accession>
<dbReference type="InterPro" id="IPR000477">
    <property type="entry name" value="RT_dom"/>
</dbReference>
<dbReference type="SUPFAM" id="SSF53098">
    <property type="entry name" value="Ribonuclease H-like"/>
    <property type="match status" value="1"/>
</dbReference>
<dbReference type="GO" id="GO:0015074">
    <property type="term" value="P:DNA integration"/>
    <property type="evidence" value="ECO:0007669"/>
    <property type="project" value="InterPro"/>
</dbReference>
<name>A0A8C7FXK0_ONCKI</name>
<dbReference type="SUPFAM" id="SSF56672">
    <property type="entry name" value="DNA/RNA polymerases"/>
    <property type="match status" value="1"/>
</dbReference>
<dbReference type="InterPro" id="IPR001584">
    <property type="entry name" value="Integrase_cat-core"/>
</dbReference>
<dbReference type="Gene3D" id="3.10.10.10">
    <property type="entry name" value="HIV Type 1 Reverse Transcriptase, subunit A, domain 1"/>
    <property type="match status" value="1"/>
</dbReference>
<feature type="domain" description="Reverse transcriptase" evidence="4">
    <location>
        <begin position="71"/>
        <end position="230"/>
    </location>
</feature>
<keyword evidence="9" id="KW-1185">Reference proteome</keyword>
<feature type="domain" description="Integrase catalytic" evidence="5">
    <location>
        <begin position="606"/>
        <end position="688"/>
    </location>
</feature>
<dbReference type="Ensembl" id="ENSOKIT00005036464.1">
    <property type="protein sequence ID" value="ENSOKIP00005034557.1"/>
    <property type="gene ID" value="ENSOKIG00005014782.1"/>
</dbReference>
<dbReference type="CDD" id="cd01647">
    <property type="entry name" value="RT_LTR"/>
    <property type="match status" value="1"/>
</dbReference>
<evidence type="ECO:0000256" key="1">
    <source>
        <dbReference type="ARBA" id="ARBA00010879"/>
    </source>
</evidence>
<dbReference type="InterPro" id="IPR041588">
    <property type="entry name" value="Integrase_H2C2"/>
</dbReference>
<dbReference type="Pfam" id="PF17921">
    <property type="entry name" value="Integrase_H2C2"/>
    <property type="match status" value="1"/>
</dbReference>
<comment type="similarity">
    <text evidence="1">Belongs to the beta type-B retroviral polymerase family. HERV class-II K(HML-2) pol subfamily.</text>
</comment>
<dbReference type="InterPro" id="IPR043128">
    <property type="entry name" value="Rev_trsase/Diguanyl_cyclase"/>
</dbReference>